<dbReference type="InterPro" id="IPR036691">
    <property type="entry name" value="Endo/exonu/phosph_ase_sf"/>
</dbReference>
<comment type="pathway">
    <text evidence="2">Energy metabolism; oxidative phosphorylation.</text>
</comment>
<dbReference type="SUPFAM" id="SSF81406">
    <property type="entry name" value="Mitochondrial cytochrome c oxidase subunit IV"/>
    <property type="match status" value="1"/>
</dbReference>
<dbReference type="PANTHER" id="PTHR10707:SF13">
    <property type="entry name" value="CYTOCHROME C OXIDASE SUBUNIT 4"/>
    <property type="match status" value="1"/>
</dbReference>
<comment type="subcellular location">
    <subcellularLocation>
        <location evidence="1">Mitochondrion inner membrane</location>
        <topology evidence="1">Single-pass membrane protein</topology>
    </subcellularLocation>
</comment>
<dbReference type="Gene3D" id="1.10.442.10">
    <property type="entry name" value="Cytochrome c oxidase subunit IV"/>
    <property type="match status" value="1"/>
</dbReference>
<dbReference type="AlphaFoldDB" id="A0A8X8BK93"/>
<dbReference type="CDD" id="cd00922">
    <property type="entry name" value="Cyt_c_Oxidase_IV"/>
    <property type="match status" value="1"/>
</dbReference>
<keyword evidence="6" id="KW-0999">Mitochondrion inner membrane</keyword>
<keyword evidence="12" id="KW-1185">Reference proteome</keyword>
<evidence type="ECO:0000313" key="12">
    <source>
        <dbReference type="Proteomes" id="UP000886611"/>
    </source>
</evidence>
<feature type="non-terminal residue" evidence="11">
    <location>
        <position position="360"/>
    </location>
</feature>
<dbReference type="GO" id="GO:0005743">
    <property type="term" value="C:mitochondrial inner membrane"/>
    <property type="evidence" value="ECO:0007669"/>
    <property type="project" value="UniProtKB-SubCell"/>
</dbReference>
<feature type="non-terminal residue" evidence="11">
    <location>
        <position position="1"/>
    </location>
</feature>
<dbReference type="Gene3D" id="3.60.10.10">
    <property type="entry name" value="Endonuclease/exonuclease/phosphatase"/>
    <property type="match status" value="1"/>
</dbReference>
<keyword evidence="9 10" id="KW-0472">Membrane</keyword>
<evidence type="ECO:0000256" key="6">
    <source>
        <dbReference type="ARBA" id="ARBA00022792"/>
    </source>
</evidence>
<dbReference type="GO" id="GO:0006123">
    <property type="term" value="P:mitochondrial electron transport, cytochrome c to oxygen"/>
    <property type="evidence" value="ECO:0007669"/>
    <property type="project" value="InterPro"/>
</dbReference>
<comment type="similarity">
    <text evidence="3">Belongs to the cytochrome c oxidase IV family.</text>
</comment>
<dbReference type="Pfam" id="PF02936">
    <property type="entry name" value="COX4"/>
    <property type="match status" value="1"/>
</dbReference>
<dbReference type="PANTHER" id="PTHR10707">
    <property type="entry name" value="CYTOCHROME C OXIDASE SUBUNIT IV"/>
    <property type="match status" value="1"/>
</dbReference>
<evidence type="ECO:0000256" key="7">
    <source>
        <dbReference type="ARBA" id="ARBA00022989"/>
    </source>
</evidence>
<evidence type="ECO:0000256" key="8">
    <source>
        <dbReference type="ARBA" id="ARBA00023128"/>
    </source>
</evidence>
<comment type="subunit">
    <text evidence="4">Component of the cytochrome c oxidase (complex IV, CIV), a multisubunit enzyme composed of 14 subunits. The complex is composed of a catalytic core of 3 subunits MT-CO1, MT-CO2 and MT-CO3, encoded in the mitochondrial DNA, and 11 supernumerary subunits COX4I, COX5A, COX5B, COX6A, COX6B, COX6C, COX7A, COX7B, COX7C, COX8 and NDUFA4, which are encoded in the nuclear genome. The complex exists as a monomer or a dimer and forms supercomplexes (SCs) in the inner mitochondrial membrane with NADH-ubiquinone oxidoreductase (complex I, CI) and ubiquinol-cytochrome c oxidoreductase (cytochrome b-c1 complex, complex III, CIII), resulting in different assemblies (supercomplex SCI(1)III(2)IV(1) and megacomplex MCI(2)III(2)IV(2)).</text>
</comment>
<evidence type="ECO:0000256" key="9">
    <source>
        <dbReference type="ARBA" id="ARBA00023136"/>
    </source>
</evidence>
<keyword evidence="7 10" id="KW-1133">Transmembrane helix</keyword>
<dbReference type="InterPro" id="IPR036639">
    <property type="entry name" value="Cyt_c_oxidase_su4_sf"/>
</dbReference>
<dbReference type="GO" id="GO:0045277">
    <property type="term" value="C:respiratory chain complex IV"/>
    <property type="evidence" value="ECO:0007669"/>
    <property type="project" value="InterPro"/>
</dbReference>
<protein>
    <submittedName>
        <fullName evidence="11">COX41 oxidase</fullName>
    </submittedName>
</protein>
<sequence>MIIYLCCRRSCINSAFQGRHSEVRRPGTGQISVGGCIFCWSGRSDGRHTWGVAVGVVDWPLPMVSNVTPFNKCIMRLRLRHSLGVLSVVLVYVPSAVSDISARETFYLQLRSVVNGCPHGDTPLVMGDFTTAIDTDRAGYKDCLGPHGSGDRGESGYVLLDFAKGQELRITGSWFQSPELHRWTWYSSTGGVVKEIDHMADTGGSCKTSWSTEVPSVATPVLDCSQPQYIDRPDIPLPDITCITKYNLEQLKLKEKESGPWSQLTKDEKLALYRLNFQKTYAEMRQRSNEWKTVLGVVLWFAGLTGLFYWWGLAYVYKPVPHTFSEDWVAMQTQRMLDLRINPVSGFSSHWDYEKKQWKK</sequence>
<evidence type="ECO:0000256" key="10">
    <source>
        <dbReference type="SAM" id="Phobius"/>
    </source>
</evidence>
<proteinExistence type="inferred from homology"/>
<evidence type="ECO:0000256" key="5">
    <source>
        <dbReference type="ARBA" id="ARBA00022692"/>
    </source>
</evidence>
<organism evidence="11 12">
    <name type="scientific">Polypterus senegalus</name>
    <name type="common">Senegal bichir</name>
    <dbReference type="NCBI Taxonomy" id="55291"/>
    <lineage>
        <taxon>Eukaryota</taxon>
        <taxon>Metazoa</taxon>
        <taxon>Chordata</taxon>
        <taxon>Craniata</taxon>
        <taxon>Vertebrata</taxon>
        <taxon>Euteleostomi</taxon>
        <taxon>Actinopterygii</taxon>
        <taxon>Polypteriformes</taxon>
        <taxon>Polypteridae</taxon>
        <taxon>Polypterus</taxon>
    </lineage>
</organism>
<dbReference type="EMBL" id="JAATIS010007298">
    <property type="protein sequence ID" value="KAG2458546.1"/>
    <property type="molecule type" value="Genomic_DNA"/>
</dbReference>
<accession>A0A8X8BK93</accession>
<dbReference type="FunFam" id="1.10.442.10:FF:000001">
    <property type="entry name" value="Cytochrome c oxidase subunit 4 isoform 1"/>
    <property type="match status" value="1"/>
</dbReference>
<keyword evidence="5 10" id="KW-0812">Transmembrane</keyword>
<gene>
    <name evidence="11" type="primary">Cox4i1</name>
    <name evidence="11" type="ORF">GTO96_0018036</name>
</gene>
<dbReference type="PRINTS" id="PR01873">
    <property type="entry name" value="CYTCOXIDASE4"/>
</dbReference>
<dbReference type="InterPro" id="IPR004203">
    <property type="entry name" value="Cyt_c_oxidase_su4_fam"/>
</dbReference>
<keyword evidence="8" id="KW-0496">Mitochondrion</keyword>
<dbReference type="InterPro" id="IPR013288">
    <property type="entry name" value="Cyt_c_oxidase_su4"/>
</dbReference>
<evidence type="ECO:0000256" key="1">
    <source>
        <dbReference type="ARBA" id="ARBA00004434"/>
    </source>
</evidence>
<reference evidence="11 12" key="1">
    <citation type="journal article" date="2021" name="Cell">
        <title>Tracing the genetic footprints of vertebrate landing in non-teleost ray-finned fishes.</title>
        <authorList>
            <person name="Bi X."/>
            <person name="Wang K."/>
            <person name="Yang L."/>
            <person name="Pan H."/>
            <person name="Jiang H."/>
            <person name="Wei Q."/>
            <person name="Fang M."/>
            <person name="Yu H."/>
            <person name="Zhu C."/>
            <person name="Cai Y."/>
            <person name="He Y."/>
            <person name="Gan X."/>
            <person name="Zeng H."/>
            <person name="Yu D."/>
            <person name="Zhu Y."/>
            <person name="Jiang H."/>
            <person name="Qiu Q."/>
            <person name="Yang H."/>
            <person name="Zhang Y.E."/>
            <person name="Wang W."/>
            <person name="Zhu M."/>
            <person name="He S."/>
            <person name="Zhang G."/>
        </authorList>
    </citation>
    <scope>NUCLEOTIDE SEQUENCE [LARGE SCALE GENOMIC DNA]</scope>
    <source>
        <strain evidence="11">Bchr_013</strain>
    </source>
</reference>
<feature type="transmembrane region" description="Helical" evidence="10">
    <location>
        <begin position="294"/>
        <end position="317"/>
    </location>
</feature>
<name>A0A8X8BK93_POLSE</name>
<evidence type="ECO:0000313" key="11">
    <source>
        <dbReference type="EMBL" id="KAG2458546.1"/>
    </source>
</evidence>
<evidence type="ECO:0000256" key="2">
    <source>
        <dbReference type="ARBA" id="ARBA00004673"/>
    </source>
</evidence>
<comment type="caution">
    <text evidence="11">The sequence shown here is derived from an EMBL/GenBank/DDBJ whole genome shotgun (WGS) entry which is preliminary data.</text>
</comment>
<evidence type="ECO:0000256" key="3">
    <source>
        <dbReference type="ARBA" id="ARBA00008135"/>
    </source>
</evidence>
<dbReference type="SUPFAM" id="SSF56219">
    <property type="entry name" value="DNase I-like"/>
    <property type="match status" value="1"/>
</dbReference>
<evidence type="ECO:0000256" key="4">
    <source>
        <dbReference type="ARBA" id="ARBA00011485"/>
    </source>
</evidence>
<dbReference type="Proteomes" id="UP000886611">
    <property type="component" value="Unassembled WGS sequence"/>
</dbReference>